<dbReference type="Proteomes" id="UP001221898">
    <property type="component" value="Unassembled WGS sequence"/>
</dbReference>
<proteinExistence type="predicted"/>
<dbReference type="AlphaFoldDB" id="A0AAD7WD83"/>
<accession>A0AAD7WD83</accession>
<comment type="caution">
    <text evidence="1">The sequence shown here is derived from an EMBL/GenBank/DDBJ whole genome shotgun (WGS) entry which is preliminary data.</text>
</comment>
<evidence type="ECO:0000313" key="2">
    <source>
        <dbReference type="Proteomes" id="UP001221898"/>
    </source>
</evidence>
<dbReference type="EMBL" id="JAINUG010000143">
    <property type="protein sequence ID" value="KAJ8392757.1"/>
    <property type="molecule type" value="Genomic_DNA"/>
</dbReference>
<reference evidence="1" key="1">
    <citation type="journal article" date="2023" name="Science">
        <title>Genome structures resolve the early diversification of teleost fishes.</title>
        <authorList>
            <person name="Parey E."/>
            <person name="Louis A."/>
            <person name="Montfort J."/>
            <person name="Bouchez O."/>
            <person name="Roques C."/>
            <person name="Iampietro C."/>
            <person name="Lluch J."/>
            <person name="Castinel A."/>
            <person name="Donnadieu C."/>
            <person name="Desvignes T."/>
            <person name="Floi Bucao C."/>
            <person name="Jouanno E."/>
            <person name="Wen M."/>
            <person name="Mejri S."/>
            <person name="Dirks R."/>
            <person name="Jansen H."/>
            <person name="Henkel C."/>
            <person name="Chen W.J."/>
            <person name="Zahm M."/>
            <person name="Cabau C."/>
            <person name="Klopp C."/>
            <person name="Thompson A.W."/>
            <person name="Robinson-Rechavi M."/>
            <person name="Braasch I."/>
            <person name="Lecointre G."/>
            <person name="Bobe J."/>
            <person name="Postlethwait J.H."/>
            <person name="Berthelot C."/>
            <person name="Roest Crollius H."/>
            <person name="Guiguen Y."/>
        </authorList>
    </citation>
    <scope>NUCLEOTIDE SEQUENCE</scope>
    <source>
        <strain evidence="1">NC1722</strain>
    </source>
</reference>
<name>A0AAD7WD83_9TELE</name>
<organism evidence="1 2">
    <name type="scientific">Aldrovandia affinis</name>
    <dbReference type="NCBI Taxonomy" id="143900"/>
    <lineage>
        <taxon>Eukaryota</taxon>
        <taxon>Metazoa</taxon>
        <taxon>Chordata</taxon>
        <taxon>Craniata</taxon>
        <taxon>Vertebrata</taxon>
        <taxon>Euteleostomi</taxon>
        <taxon>Actinopterygii</taxon>
        <taxon>Neopterygii</taxon>
        <taxon>Teleostei</taxon>
        <taxon>Notacanthiformes</taxon>
        <taxon>Halosauridae</taxon>
        <taxon>Aldrovandia</taxon>
    </lineage>
</organism>
<keyword evidence="2" id="KW-1185">Reference proteome</keyword>
<evidence type="ECO:0000313" key="1">
    <source>
        <dbReference type="EMBL" id="KAJ8392757.1"/>
    </source>
</evidence>
<sequence>MLIQEQRRTESTKNIICREVGVYSQEGPAEKTRPGDCGNIPCGKEKSQILQLADVLRENVVSQTQIHLLTALPKLRRDPSFHSHCSLQRISRRQLRQSPLSNL</sequence>
<protein>
    <submittedName>
        <fullName evidence="1">Uncharacterized protein</fullName>
    </submittedName>
</protein>
<gene>
    <name evidence="1" type="ORF">AAFF_G00072410</name>
</gene>